<dbReference type="RefSeq" id="WP_096919451.1">
    <property type="nucleotide sequence ID" value="NZ_CABJDW020000009.1"/>
</dbReference>
<sequence length="151" mass="16862">MTVRKALGFGLLGIPIGIAISTTIALAISLVFGSYSPVSLPLIDRMGGLMNAVLFQYLASAALGFICGFGSAIWAVERWSLLRKTVIHFLLLSFTLLPVSIACRWVSPHFISILIYFGIFAALYLIIWIVQYLIIRHKISKMNDRLYEKRP</sequence>
<protein>
    <submittedName>
        <fullName evidence="2">DUF3021 domain-containing protein</fullName>
    </submittedName>
</protein>
<dbReference type="Proteomes" id="UP000218387">
    <property type="component" value="Chromosome"/>
</dbReference>
<proteinExistence type="predicted"/>
<feature type="transmembrane region" description="Helical" evidence="1">
    <location>
        <begin position="113"/>
        <end position="135"/>
    </location>
</feature>
<dbReference type="AlphaFoldDB" id="A0A4P9C3T1"/>
<reference evidence="2 3" key="1">
    <citation type="submission" date="2018-05" db="EMBL/GenBank/DDBJ databases">
        <title>Genome comparison of Eubacterium sp.</title>
        <authorList>
            <person name="Feng Y."/>
            <person name="Sanchez-Andrea I."/>
            <person name="Stams A.J.M."/>
            <person name="De Vos W.M."/>
        </authorList>
    </citation>
    <scope>NUCLEOTIDE SEQUENCE [LARGE SCALE GENOMIC DNA]</scope>
    <source>
        <strain evidence="2 3">YI</strain>
    </source>
</reference>
<keyword evidence="1" id="KW-0472">Membrane</keyword>
<organism evidence="2 3">
    <name type="scientific">Eubacterium maltosivorans</name>
    <dbReference type="NCBI Taxonomy" id="2041044"/>
    <lineage>
        <taxon>Bacteria</taxon>
        <taxon>Bacillati</taxon>
        <taxon>Bacillota</taxon>
        <taxon>Clostridia</taxon>
        <taxon>Eubacteriales</taxon>
        <taxon>Eubacteriaceae</taxon>
        <taxon>Eubacterium</taxon>
    </lineage>
</organism>
<keyword evidence="1" id="KW-1133">Transmembrane helix</keyword>
<keyword evidence="1" id="KW-0812">Transmembrane</keyword>
<keyword evidence="3" id="KW-1185">Reference proteome</keyword>
<name>A0A4P9C3T1_EUBML</name>
<feature type="transmembrane region" description="Helical" evidence="1">
    <location>
        <begin position="86"/>
        <end position="107"/>
    </location>
</feature>
<dbReference type="InterPro" id="IPR021560">
    <property type="entry name" value="DUF3021"/>
</dbReference>
<evidence type="ECO:0000313" key="3">
    <source>
        <dbReference type="Proteomes" id="UP000218387"/>
    </source>
</evidence>
<dbReference type="KEGG" id="emt:CPZ25_001505"/>
<dbReference type="Pfam" id="PF11457">
    <property type="entry name" value="DUF3021"/>
    <property type="match status" value="1"/>
</dbReference>
<dbReference type="EMBL" id="CP029487">
    <property type="protein sequence ID" value="QCT70038.1"/>
    <property type="molecule type" value="Genomic_DNA"/>
</dbReference>
<evidence type="ECO:0000256" key="1">
    <source>
        <dbReference type="SAM" id="Phobius"/>
    </source>
</evidence>
<evidence type="ECO:0000313" key="2">
    <source>
        <dbReference type="EMBL" id="QCT70038.1"/>
    </source>
</evidence>
<feature type="transmembrane region" description="Helical" evidence="1">
    <location>
        <begin position="52"/>
        <end position="74"/>
    </location>
</feature>
<feature type="transmembrane region" description="Helical" evidence="1">
    <location>
        <begin position="7"/>
        <end position="32"/>
    </location>
</feature>
<gene>
    <name evidence="2" type="ORF">CPZ25_001505</name>
</gene>
<accession>A0A4P9C3T1</accession>